<dbReference type="PRINTS" id="PR00111">
    <property type="entry name" value="ABHYDROLASE"/>
</dbReference>
<name>A0A1I8BDV1_MELHA</name>
<feature type="domain" description="AB hydrolase-1" evidence="3">
    <location>
        <begin position="119"/>
        <end position="374"/>
    </location>
</feature>
<evidence type="ECO:0000313" key="5">
    <source>
        <dbReference type="WBParaSite" id="MhA1_Contig2096.frz3.gene3"/>
    </source>
</evidence>
<evidence type="ECO:0000259" key="3">
    <source>
        <dbReference type="Pfam" id="PF00561"/>
    </source>
</evidence>
<accession>A0A1I8BDV1</accession>
<organism evidence="4 5">
    <name type="scientific">Meloidogyne hapla</name>
    <name type="common">Root-knot nematode worm</name>
    <dbReference type="NCBI Taxonomy" id="6305"/>
    <lineage>
        <taxon>Eukaryota</taxon>
        <taxon>Metazoa</taxon>
        <taxon>Ecdysozoa</taxon>
        <taxon>Nematoda</taxon>
        <taxon>Chromadorea</taxon>
        <taxon>Rhabditida</taxon>
        <taxon>Tylenchina</taxon>
        <taxon>Tylenchomorpha</taxon>
        <taxon>Tylenchoidea</taxon>
        <taxon>Meloidogynidae</taxon>
        <taxon>Meloidogyninae</taxon>
        <taxon>Meloidogyne</taxon>
    </lineage>
</organism>
<feature type="compositionally biased region" description="Polar residues" evidence="2">
    <location>
        <begin position="10"/>
        <end position="21"/>
    </location>
</feature>
<dbReference type="GO" id="GO:0006654">
    <property type="term" value="P:phosphatidic acid biosynthetic process"/>
    <property type="evidence" value="ECO:0007669"/>
    <property type="project" value="TreeGrafter"/>
</dbReference>
<proteinExistence type="inferred from homology"/>
<comment type="similarity">
    <text evidence="1">Belongs to the peptidase S33 family. ABHD4/ABHD5 subfamily.</text>
</comment>
<reference evidence="5" key="1">
    <citation type="submission" date="2016-11" db="UniProtKB">
        <authorList>
            <consortium name="WormBaseParasite"/>
        </authorList>
    </citation>
    <scope>IDENTIFICATION</scope>
</reference>
<dbReference type="GO" id="GO:0005739">
    <property type="term" value="C:mitochondrion"/>
    <property type="evidence" value="ECO:0007669"/>
    <property type="project" value="TreeGrafter"/>
</dbReference>
<dbReference type="SUPFAM" id="SSF53474">
    <property type="entry name" value="alpha/beta-Hydrolases"/>
    <property type="match status" value="1"/>
</dbReference>
<dbReference type="GO" id="GO:0052689">
    <property type="term" value="F:carboxylic ester hydrolase activity"/>
    <property type="evidence" value="ECO:0007669"/>
    <property type="project" value="TreeGrafter"/>
</dbReference>
<feature type="compositionally biased region" description="Basic and acidic residues" evidence="2">
    <location>
        <begin position="401"/>
        <end position="412"/>
    </location>
</feature>
<dbReference type="Proteomes" id="UP000095281">
    <property type="component" value="Unplaced"/>
</dbReference>
<dbReference type="GO" id="GO:0005811">
    <property type="term" value="C:lipid droplet"/>
    <property type="evidence" value="ECO:0007669"/>
    <property type="project" value="TreeGrafter"/>
</dbReference>
<dbReference type="InterPro" id="IPR029058">
    <property type="entry name" value="AB_hydrolase_fold"/>
</dbReference>
<evidence type="ECO:0000256" key="1">
    <source>
        <dbReference type="ARBA" id="ARBA00038097"/>
    </source>
</evidence>
<sequence length="412" mass="46385">MAIFTESEGGDSSSISNQQQQTPPPLRLIVDQTINDERRSSEGLPLHIATEPESVGDGFFSWLRWSRASTRKLEEAETRLLGSVTSFVTRKFVPVRLWHSSVATLTAKLTAESQESKCPFVLVHGFAAGIGIWAACLDELCKKRTVHAFDILGFARSSRPLFSEDPTLAELEFVQSIEDWRRAMGIEKMILVGHSFGGYLASSYALEHPSRIRHLVLVDPWGFPERPNFEQRHIPVWMRAFGKVLSTFNPLATLRAAGPFGSRLVRKLRSDLGVRYSNQDPDAIYEYIYQCNALNPTGEIAFSSMTKHFGWARRPMINRFNGIDPSVPVTFIWGGKSWMDPDSSYEIQARRQDTSYVDVQIISCAGHHVYADAPEEFCRLLSQISDTVDADADLPDSPDSNEWRDRAPPFPN</sequence>
<dbReference type="OMA" id="AFHSMMQ"/>
<dbReference type="PANTHER" id="PTHR42886:SF29">
    <property type="entry name" value="PUMMELIG, ISOFORM A"/>
    <property type="match status" value="1"/>
</dbReference>
<dbReference type="GO" id="GO:0055088">
    <property type="term" value="P:lipid homeostasis"/>
    <property type="evidence" value="ECO:0007669"/>
    <property type="project" value="TreeGrafter"/>
</dbReference>
<evidence type="ECO:0000313" key="4">
    <source>
        <dbReference type="Proteomes" id="UP000095281"/>
    </source>
</evidence>
<dbReference type="AlphaFoldDB" id="A0A1I8BDV1"/>
<dbReference type="GO" id="GO:0042171">
    <property type="term" value="F:lysophosphatidic acid acyltransferase activity"/>
    <property type="evidence" value="ECO:0007669"/>
    <property type="project" value="TreeGrafter"/>
</dbReference>
<feature type="region of interest" description="Disordered" evidence="2">
    <location>
        <begin position="389"/>
        <end position="412"/>
    </location>
</feature>
<dbReference type="Gene3D" id="3.40.50.1820">
    <property type="entry name" value="alpha/beta hydrolase"/>
    <property type="match status" value="1"/>
</dbReference>
<dbReference type="WBParaSite" id="MhA1_Contig2096.frz3.gene3">
    <property type="protein sequence ID" value="MhA1_Contig2096.frz3.gene3"/>
    <property type="gene ID" value="MhA1_Contig2096.frz3.gene3"/>
</dbReference>
<evidence type="ECO:0000256" key="2">
    <source>
        <dbReference type="SAM" id="MobiDB-lite"/>
    </source>
</evidence>
<dbReference type="InterPro" id="IPR000073">
    <property type="entry name" value="AB_hydrolase_1"/>
</dbReference>
<dbReference type="PANTHER" id="PTHR42886">
    <property type="entry name" value="RE40534P-RELATED"/>
    <property type="match status" value="1"/>
</dbReference>
<protein>
    <submittedName>
        <fullName evidence="5">AB hydrolase-1 domain-containing protein</fullName>
    </submittedName>
</protein>
<keyword evidence="4" id="KW-1185">Reference proteome</keyword>
<dbReference type="Pfam" id="PF00561">
    <property type="entry name" value="Abhydrolase_1"/>
    <property type="match status" value="1"/>
</dbReference>
<feature type="region of interest" description="Disordered" evidence="2">
    <location>
        <begin position="1"/>
        <end position="25"/>
    </location>
</feature>